<dbReference type="PANTHER" id="PTHR47040">
    <property type="entry name" value="OSJNBA0068L06.9 PROTEIN"/>
    <property type="match status" value="1"/>
</dbReference>
<dbReference type="GO" id="GO:0004252">
    <property type="term" value="F:serine-type endopeptidase activity"/>
    <property type="evidence" value="ECO:0007669"/>
    <property type="project" value="InterPro"/>
</dbReference>
<evidence type="ECO:0008006" key="3">
    <source>
        <dbReference type="Google" id="ProtNLM"/>
    </source>
</evidence>
<dbReference type="Gene3D" id="2.10.109.10">
    <property type="entry name" value="Umud Fragment, subunit A"/>
    <property type="match status" value="1"/>
</dbReference>
<name>A0A383WP61_TETOB</name>
<dbReference type="InterPro" id="IPR019533">
    <property type="entry name" value="Peptidase_S26"/>
</dbReference>
<dbReference type="STRING" id="3088.A0A383WP61"/>
<dbReference type="InterPro" id="IPR036286">
    <property type="entry name" value="LexA/Signal_pep-like_sf"/>
</dbReference>
<dbReference type="CDD" id="cd06530">
    <property type="entry name" value="S26_SPase_I"/>
    <property type="match status" value="1"/>
</dbReference>
<evidence type="ECO:0000313" key="1">
    <source>
        <dbReference type="EMBL" id="SZX79053.1"/>
    </source>
</evidence>
<dbReference type="AlphaFoldDB" id="A0A383WP61"/>
<accession>A0A383WP61</accession>
<dbReference type="GO" id="GO:0006465">
    <property type="term" value="P:signal peptide processing"/>
    <property type="evidence" value="ECO:0007669"/>
    <property type="project" value="InterPro"/>
</dbReference>
<evidence type="ECO:0000313" key="2">
    <source>
        <dbReference type="Proteomes" id="UP000256970"/>
    </source>
</evidence>
<dbReference type="PANTHER" id="PTHR47040:SF1">
    <property type="entry name" value="MITOCHONDRIAL ATP-INDEPENDENT INNER MEMBRANE PROTEASE SUBUNIT 2"/>
    <property type="match status" value="1"/>
</dbReference>
<dbReference type="EMBL" id="FNXT01001350">
    <property type="protein sequence ID" value="SZX79053.1"/>
    <property type="molecule type" value="Genomic_DNA"/>
</dbReference>
<gene>
    <name evidence="1" type="ORF">BQ4739_LOCUS19346</name>
</gene>
<sequence length="197" mass="20870">MVLNQMSNPEAAAQGGGLVQMFQEAYKKQLTTIIAVTGAAMAPAINAESATNPSAFEKLVVRLIPRPSPRSVAVGDVVAFSNPLDPASSHSLMVRRVAALEGHTMLTTDDEDYAERVPAGHCWVLADNEELSPPDVIDSRAFGYLDMRLITGRVVYRVRNASDHGRVANSPVSEAADAAVVEGEVDVEAIAAGMPAE</sequence>
<proteinExistence type="predicted"/>
<dbReference type="SUPFAM" id="SSF51306">
    <property type="entry name" value="LexA/Signal peptidase"/>
    <property type="match status" value="1"/>
</dbReference>
<organism evidence="1 2">
    <name type="scientific">Tetradesmus obliquus</name>
    <name type="common">Green alga</name>
    <name type="synonym">Acutodesmus obliquus</name>
    <dbReference type="NCBI Taxonomy" id="3088"/>
    <lineage>
        <taxon>Eukaryota</taxon>
        <taxon>Viridiplantae</taxon>
        <taxon>Chlorophyta</taxon>
        <taxon>core chlorophytes</taxon>
        <taxon>Chlorophyceae</taxon>
        <taxon>CS clade</taxon>
        <taxon>Sphaeropleales</taxon>
        <taxon>Scenedesmaceae</taxon>
        <taxon>Tetradesmus</taxon>
    </lineage>
</organism>
<reference evidence="1 2" key="1">
    <citation type="submission" date="2016-10" db="EMBL/GenBank/DDBJ databases">
        <authorList>
            <person name="Cai Z."/>
        </authorList>
    </citation>
    <scope>NUCLEOTIDE SEQUENCE [LARGE SCALE GENOMIC DNA]</scope>
</reference>
<dbReference type="Proteomes" id="UP000256970">
    <property type="component" value="Unassembled WGS sequence"/>
</dbReference>
<keyword evidence="2" id="KW-1185">Reference proteome</keyword>
<protein>
    <recommendedName>
        <fullName evidence="3">Peptidase S26 domain-containing protein</fullName>
    </recommendedName>
</protein>
<dbReference type="InterPro" id="IPR053307">
    <property type="entry name" value="Mitochondrial_IM_protease"/>
</dbReference>